<organism evidence="1 2">
    <name type="scientific">Gigaspora margarita</name>
    <dbReference type="NCBI Taxonomy" id="4874"/>
    <lineage>
        <taxon>Eukaryota</taxon>
        <taxon>Fungi</taxon>
        <taxon>Fungi incertae sedis</taxon>
        <taxon>Mucoromycota</taxon>
        <taxon>Glomeromycotina</taxon>
        <taxon>Glomeromycetes</taxon>
        <taxon>Diversisporales</taxon>
        <taxon>Gigasporaceae</taxon>
        <taxon>Gigaspora</taxon>
    </lineage>
</organism>
<protein>
    <submittedName>
        <fullName evidence="1">43345_t:CDS:1</fullName>
    </submittedName>
</protein>
<gene>
    <name evidence="1" type="ORF">GMARGA_LOCUS33870</name>
</gene>
<sequence>MYTTRDNVIKYKYKEFWGFLILDKLIDLFTKFLDRLGGCNIHVTFKQIIKLYLEFYEIKDNHHYGGSISSADIL</sequence>
<feature type="non-terminal residue" evidence="1">
    <location>
        <position position="74"/>
    </location>
</feature>
<reference evidence="1 2" key="1">
    <citation type="submission" date="2021-06" db="EMBL/GenBank/DDBJ databases">
        <authorList>
            <person name="Kallberg Y."/>
            <person name="Tangrot J."/>
            <person name="Rosling A."/>
        </authorList>
    </citation>
    <scope>NUCLEOTIDE SEQUENCE [LARGE SCALE GENOMIC DNA]</scope>
    <source>
        <strain evidence="1 2">120-4 pot B 10/14</strain>
    </source>
</reference>
<proteinExistence type="predicted"/>
<name>A0ABN7WRY3_GIGMA</name>
<keyword evidence="2" id="KW-1185">Reference proteome</keyword>
<evidence type="ECO:0000313" key="2">
    <source>
        <dbReference type="Proteomes" id="UP000789901"/>
    </source>
</evidence>
<dbReference type="Proteomes" id="UP000789901">
    <property type="component" value="Unassembled WGS sequence"/>
</dbReference>
<evidence type="ECO:0000313" key="1">
    <source>
        <dbReference type="EMBL" id="CAG8838230.1"/>
    </source>
</evidence>
<dbReference type="EMBL" id="CAJVQB010057602">
    <property type="protein sequence ID" value="CAG8838230.1"/>
    <property type="molecule type" value="Genomic_DNA"/>
</dbReference>
<accession>A0ABN7WRY3</accession>
<comment type="caution">
    <text evidence="1">The sequence shown here is derived from an EMBL/GenBank/DDBJ whole genome shotgun (WGS) entry which is preliminary data.</text>
</comment>